<keyword evidence="4" id="KW-0072">Autophagy</keyword>
<feature type="region of interest" description="Disordered" evidence="5">
    <location>
        <begin position="499"/>
        <end position="543"/>
    </location>
</feature>
<sequence>MEISGLHREVPAGDEHWWLLDNLKTTVEGLVSGNSRNVWSKYGGLQRLCRDMSSILQHGLMCDQVYSKQQNYWNFVKSSPRLFPGSSPQVEQFLLYCENSQRNGDGTCEDSGKLWLQHSLQFHSLSAQLKVLLGSRQYTKKFYSDSAFLMSDIHVTAMFQCLEAVEQNNPRLLAQIDPSVLAGKREFTISGRSLSLTSLPITPIIPYTENPQQSHCRSYSSLQVPGSVPSNGFNSSLVDRKNNVSVSLPVNESIPPSRDSSPHEPFSPVSEMSISTMTSHSEEIASPEDPTSEADDGPEYLAIGNVSRRASTQSSSSSNLFSSSQKTDSPLPTTPVIPSLTLLSVPRRSSFSEGQISHGASHLKKSHMRSHSDTHVAIGKNQESHGDIYRRSNNTFNGRSNPPNSLYVDYDSTQYLNAPDGIFRRPSEGQSLISYLSEQDFGSCADLEKENAHFSISESLIAAIELMKCNMRIRQLQEEEEDSDLREIRERKKKIRLRRQQIRTGKMPINDDPRFNVTDSSSQMSSQDSTHPSDAGSVDEMPQTEVRDANIKKSSICQQSSEAISYSFLHSNSAEAVAMGLLKQFEGMQLPAASELDWLVPEHDAPQKLLPIPDSMPISPDDGEHADIYKLRIRVRGNLEWAPPRPQIIFNIHTAPTKKVAVTKQNYRCAGCGIRIEPDYIKRLRYCEYLGKYFCQCCHENAQSVIPGRILRKWDFSRYYVSNFSKDLLTKIWSDPLFNLQDINNAMYKKVKALEQVRLLRIQLVHLKNMFKTCRLAKGILESYDSVPGHLTEDLQLFSLNDLMAIKKGELVPRLKELVRLGTLHVDKCMLCQAKGFICEFCQGEDIIFPFELAKCRRCEDCKACYHKSCFRSDHCPKCERLRVRRDQMARQSLESYNSEQEEEETSQEKEAD</sequence>
<feature type="compositionally biased region" description="Polar residues" evidence="5">
    <location>
        <begin position="270"/>
        <end position="279"/>
    </location>
</feature>
<dbReference type="PROSITE" id="PS50826">
    <property type="entry name" value="RUN"/>
    <property type="match status" value="1"/>
</dbReference>
<feature type="compositionally biased region" description="Low complexity" evidence="5">
    <location>
        <begin position="307"/>
        <end position="324"/>
    </location>
</feature>
<feature type="domain" description="RUN" evidence="6">
    <location>
        <begin position="39"/>
        <end position="179"/>
    </location>
</feature>
<comment type="caution">
    <text evidence="7">The sequence shown here is derived from an EMBL/GenBank/DDBJ whole genome shotgun (WGS) entry which is preliminary data.</text>
</comment>
<dbReference type="PANTHER" id="PTHR45971">
    <property type="entry name" value="PHOX (PX) DOMAIN-CONTAINING PROTEIN"/>
    <property type="match status" value="1"/>
</dbReference>
<organism evidence="7 8">
    <name type="scientific">Ranitomeya imitator</name>
    <name type="common">mimic poison frog</name>
    <dbReference type="NCBI Taxonomy" id="111125"/>
    <lineage>
        <taxon>Eukaryota</taxon>
        <taxon>Metazoa</taxon>
        <taxon>Chordata</taxon>
        <taxon>Craniata</taxon>
        <taxon>Vertebrata</taxon>
        <taxon>Euteleostomi</taxon>
        <taxon>Amphibia</taxon>
        <taxon>Batrachia</taxon>
        <taxon>Anura</taxon>
        <taxon>Neobatrachia</taxon>
        <taxon>Hyloidea</taxon>
        <taxon>Dendrobatidae</taxon>
        <taxon>Dendrobatinae</taxon>
        <taxon>Ranitomeya</taxon>
    </lineage>
</organism>
<dbReference type="SMART" id="SM00593">
    <property type="entry name" value="RUN"/>
    <property type="match status" value="1"/>
</dbReference>
<gene>
    <name evidence="7" type="ORF">RIMI_LOCUS21501908</name>
</gene>
<name>A0ABN9MJY8_9NEOB</name>
<dbReference type="CDD" id="cd17686">
    <property type="entry name" value="RUN_RUBCN"/>
    <property type="match status" value="1"/>
</dbReference>
<dbReference type="Pfam" id="PF21054">
    <property type="entry name" value="RUBC_PIKBD"/>
    <property type="match status" value="1"/>
</dbReference>
<feature type="region of interest" description="Disordered" evidence="5">
    <location>
        <begin position="890"/>
        <end position="913"/>
    </location>
</feature>
<dbReference type="PANTHER" id="PTHR45971:SF3">
    <property type="entry name" value="RUN DOMAIN BECLIN-1-INTERACTING AND CYSTEINE-RICH DOMAIN-CONTAINING PROTEIN"/>
    <property type="match status" value="1"/>
</dbReference>
<keyword evidence="2" id="KW-0597">Phosphoprotein</keyword>
<dbReference type="SUPFAM" id="SSF140741">
    <property type="entry name" value="RUN domain-like"/>
    <property type="match status" value="1"/>
</dbReference>
<dbReference type="Gene3D" id="1.20.58.900">
    <property type="match status" value="1"/>
</dbReference>
<dbReference type="InterPro" id="IPR037213">
    <property type="entry name" value="Run_dom_sf"/>
</dbReference>
<proteinExistence type="predicted"/>
<evidence type="ECO:0000256" key="5">
    <source>
        <dbReference type="SAM" id="MobiDB-lite"/>
    </source>
</evidence>
<protein>
    <recommendedName>
        <fullName evidence="6">RUN domain-containing protein</fullName>
    </recommendedName>
</protein>
<evidence type="ECO:0000256" key="4">
    <source>
        <dbReference type="ARBA" id="ARBA00023006"/>
    </source>
</evidence>
<dbReference type="EMBL" id="CAUEEQ010075956">
    <property type="protein sequence ID" value="CAJ0966633.1"/>
    <property type="molecule type" value="Genomic_DNA"/>
</dbReference>
<comment type="subcellular location">
    <subcellularLocation>
        <location evidence="1">Late endosome</location>
    </subcellularLocation>
</comment>
<dbReference type="Proteomes" id="UP001176940">
    <property type="component" value="Unassembled WGS sequence"/>
</dbReference>
<feature type="region of interest" description="Disordered" evidence="5">
    <location>
        <begin position="248"/>
        <end position="335"/>
    </location>
</feature>
<feature type="compositionally biased region" description="Low complexity" evidence="5">
    <location>
        <begin position="519"/>
        <end position="529"/>
    </location>
</feature>
<evidence type="ECO:0000259" key="6">
    <source>
        <dbReference type="PROSITE" id="PS50826"/>
    </source>
</evidence>
<keyword evidence="3" id="KW-0967">Endosome</keyword>
<evidence type="ECO:0000256" key="1">
    <source>
        <dbReference type="ARBA" id="ARBA00004603"/>
    </source>
</evidence>
<evidence type="ECO:0000313" key="7">
    <source>
        <dbReference type="EMBL" id="CAJ0966633.1"/>
    </source>
</evidence>
<feature type="region of interest" description="Disordered" evidence="5">
    <location>
        <begin position="351"/>
        <end position="372"/>
    </location>
</feature>
<dbReference type="InterPro" id="IPR004012">
    <property type="entry name" value="Run_dom"/>
</dbReference>
<dbReference type="Pfam" id="PF13901">
    <property type="entry name" value="RH_dom"/>
    <property type="match status" value="1"/>
</dbReference>
<dbReference type="InterPro" id="IPR048569">
    <property type="entry name" value="RUBC_PIKBD"/>
</dbReference>
<dbReference type="Pfam" id="PF02759">
    <property type="entry name" value="RUN"/>
    <property type="match status" value="1"/>
</dbReference>
<evidence type="ECO:0000256" key="3">
    <source>
        <dbReference type="ARBA" id="ARBA00022753"/>
    </source>
</evidence>
<keyword evidence="8" id="KW-1185">Reference proteome</keyword>
<evidence type="ECO:0000256" key="2">
    <source>
        <dbReference type="ARBA" id="ARBA00022553"/>
    </source>
</evidence>
<reference evidence="7" key="1">
    <citation type="submission" date="2023-07" db="EMBL/GenBank/DDBJ databases">
        <authorList>
            <person name="Stuckert A."/>
        </authorList>
    </citation>
    <scope>NUCLEOTIDE SEQUENCE</scope>
</reference>
<dbReference type="SMART" id="SM01175">
    <property type="entry name" value="DUF4206"/>
    <property type="match status" value="1"/>
</dbReference>
<dbReference type="InterPro" id="IPR052428">
    <property type="entry name" value="Autophagy_HostDef_Reg"/>
</dbReference>
<accession>A0ABN9MJY8</accession>
<dbReference type="InterPro" id="IPR025258">
    <property type="entry name" value="RH_dom"/>
</dbReference>
<evidence type="ECO:0000313" key="8">
    <source>
        <dbReference type="Proteomes" id="UP001176940"/>
    </source>
</evidence>